<keyword evidence="4" id="KW-1185">Reference proteome</keyword>
<protein>
    <recommendedName>
        <fullName evidence="5">RNase H type-1 domain-containing protein</fullName>
    </recommendedName>
</protein>
<dbReference type="InterPro" id="IPR026960">
    <property type="entry name" value="RVT-Znf"/>
</dbReference>
<dbReference type="PANTHER" id="PTHR47074:SF11">
    <property type="entry name" value="REVERSE TRANSCRIPTASE-LIKE PROTEIN"/>
    <property type="match status" value="1"/>
</dbReference>
<evidence type="ECO:0000259" key="2">
    <source>
        <dbReference type="Pfam" id="PF13966"/>
    </source>
</evidence>
<evidence type="ECO:0000313" key="4">
    <source>
        <dbReference type="Proteomes" id="UP001293254"/>
    </source>
</evidence>
<evidence type="ECO:0000313" key="3">
    <source>
        <dbReference type="EMBL" id="KAK4419398.1"/>
    </source>
</evidence>
<dbReference type="AlphaFoldDB" id="A0AAE1XXP8"/>
<name>A0AAE1XXP8_9LAMI</name>
<organism evidence="3 4">
    <name type="scientific">Sesamum alatum</name>
    <dbReference type="NCBI Taxonomy" id="300844"/>
    <lineage>
        <taxon>Eukaryota</taxon>
        <taxon>Viridiplantae</taxon>
        <taxon>Streptophyta</taxon>
        <taxon>Embryophyta</taxon>
        <taxon>Tracheophyta</taxon>
        <taxon>Spermatophyta</taxon>
        <taxon>Magnoliopsida</taxon>
        <taxon>eudicotyledons</taxon>
        <taxon>Gunneridae</taxon>
        <taxon>Pentapetalae</taxon>
        <taxon>asterids</taxon>
        <taxon>lamiids</taxon>
        <taxon>Lamiales</taxon>
        <taxon>Pedaliaceae</taxon>
        <taxon>Sesamum</taxon>
    </lineage>
</organism>
<dbReference type="GO" id="GO:0004523">
    <property type="term" value="F:RNA-DNA hybrid ribonuclease activity"/>
    <property type="evidence" value="ECO:0007669"/>
    <property type="project" value="InterPro"/>
</dbReference>
<dbReference type="InterPro" id="IPR002156">
    <property type="entry name" value="RNaseH_domain"/>
</dbReference>
<dbReference type="InterPro" id="IPR036397">
    <property type="entry name" value="RNaseH_sf"/>
</dbReference>
<dbReference type="PANTHER" id="PTHR47074">
    <property type="entry name" value="BNAC02G40300D PROTEIN"/>
    <property type="match status" value="1"/>
</dbReference>
<evidence type="ECO:0008006" key="5">
    <source>
        <dbReference type="Google" id="ProtNLM"/>
    </source>
</evidence>
<dbReference type="Proteomes" id="UP001293254">
    <property type="component" value="Unassembled WGS sequence"/>
</dbReference>
<dbReference type="EMBL" id="JACGWO010000009">
    <property type="protein sequence ID" value="KAK4419398.1"/>
    <property type="molecule type" value="Genomic_DNA"/>
</dbReference>
<dbReference type="InterPro" id="IPR052929">
    <property type="entry name" value="RNase_H-like_EbsB-rel"/>
</dbReference>
<dbReference type="GO" id="GO:0003676">
    <property type="term" value="F:nucleic acid binding"/>
    <property type="evidence" value="ECO:0007669"/>
    <property type="project" value="InterPro"/>
</dbReference>
<reference evidence="3" key="2">
    <citation type="journal article" date="2024" name="Plant">
        <title>Genomic evolution and insights into agronomic trait innovations of Sesamum species.</title>
        <authorList>
            <person name="Miao H."/>
            <person name="Wang L."/>
            <person name="Qu L."/>
            <person name="Liu H."/>
            <person name="Sun Y."/>
            <person name="Le M."/>
            <person name="Wang Q."/>
            <person name="Wei S."/>
            <person name="Zheng Y."/>
            <person name="Lin W."/>
            <person name="Duan Y."/>
            <person name="Cao H."/>
            <person name="Xiong S."/>
            <person name="Wang X."/>
            <person name="Wei L."/>
            <person name="Li C."/>
            <person name="Ma Q."/>
            <person name="Ju M."/>
            <person name="Zhao R."/>
            <person name="Li G."/>
            <person name="Mu C."/>
            <person name="Tian Q."/>
            <person name="Mei H."/>
            <person name="Zhang T."/>
            <person name="Gao T."/>
            <person name="Zhang H."/>
        </authorList>
    </citation>
    <scope>NUCLEOTIDE SEQUENCE</scope>
    <source>
        <strain evidence="3">3651</strain>
    </source>
</reference>
<evidence type="ECO:0000259" key="1">
    <source>
        <dbReference type="Pfam" id="PF13456"/>
    </source>
</evidence>
<feature type="domain" description="Reverse transcriptase zinc-binding" evidence="2">
    <location>
        <begin position="14"/>
        <end position="83"/>
    </location>
</feature>
<dbReference type="Pfam" id="PF13966">
    <property type="entry name" value="zf-RVT"/>
    <property type="match status" value="1"/>
</dbReference>
<dbReference type="Gene3D" id="3.30.420.10">
    <property type="entry name" value="Ribonuclease H-like superfamily/Ribonuclease H"/>
    <property type="match status" value="1"/>
</dbReference>
<feature type="domain" description="RNase H type-1" evidence="1">
    <location>
        <begin position="186"/>
        <end position="261"/>
    </location>
</feature>
<dbReference type="SUPFAM" id="SSF53098">
    <property type="entry name" value="Ribonuclease H-like"/>
    <property type="match status" value="1"/>
</dbReference>
<gene>
    <name evidence="3" type="ORF">Salat_2352700</name>
</gene>
<reference evidence="3" key="1">
    <citation type="submission" date="2020-06" db="EMBL/GenBank/DDBJ databases">
        <authorList>
            <person name="Li T."/>
            <person name="Hu X."/>
            <person name="Zhang T."/>
            <person name="Song X."/>
            <person name="Zhang H."/>
            <person name="Dai N."/>
            <person name="Sheng W."/>
            <person name="Hou X."/>
            <person name="Wei L."/>
        </authorList>
    </citation>
    <scope>NUCLEOTIDE SEQUENCE</scope>
    <source>
        <strain evidence="3">3651</strain>
        <tissue evidence="3">Leaf</tissue>
    </source>
</reference>
<dbReference type="InterPro" id="IPR012337">
    <property type="entry name" value="RNaseH-like_sf"/>
</dbReference>
<accession>A0AAE1XXP8</accession>
<sequence length="272" mass="31085">MEKDKSGTSSSKCSHKSWDFIWKSLAPHRVQLFCWKACFNSVPTTKNLLNRRARVEDVCVRCKETGEDIYHVLLGSEFTRVVWALSNIPWNVVANWRCDCEEWMRHVSHNVDTKQFGWFLTLCWGLWNNRNMKLMENDSETPQELVTRARNFFAAFCEATQTEPRGREVQIPMEWTKPPNGWIKLNFDGALSKDRKFGTVGVIARNARGECVGWKARLLTGITEAVLTEAEAARTAADLVVQKGWEQIIIEGDCQVVINSAIHASSCSAYYC</sequence>
<proteinExistence type="predicted"/>
<comment type="caution">
    <text evidence="3">The sequence shown here is derived from an EMBL/GenBank/DDBJ whole genome shotgun (WGS) entry which is preliminary data.</text>
</comment>
<dbReference type="Pfam" id="PF13456">
    <property type="entry name" value="RVT_3"/>
    <property type="match status" value="1"/>
</dbReference>